<dbReference type="EMBL" id="AB478934">
    <property type="protein sequence ID" value="BAO96339.1"/>
    <property type="molecule type" value="Genomic_DNA"/>
</dbReference>
<protein>
    <submittedName>
        <fullName evidence="1">Uncharacterized protein</fullName>
    </submittedName>
</protein>
<proteinExistence type="predicted"/>
<evidence type="ECO:0000313" key="1">
    <source>
        <dbReference type="EMBL" id="BAO96339.1"/>
    </source>
</evidence>
<sequence length="50" mass="5688">MILCNNFSYRVNETAARVLNYVAWSVNRFSAQDLIKGGGEPLIEEKLKDN</sequence>
<dbReference type="AlphaFoldDB" id="A0A060PW22"/>
<name>A0A060PW22_STAHA</name>
<organism evidence="1">
    <name type="scientific">Staphylococcus haemolyticus</name>
    <dbReference type="NCBI Taxonomy" id="1283"/>
    <lineage>
        <taxon>Bacteria</taxon>
        <taxon>Bacillati</taxon>
        <taxon>Bacillota</taxon>
        <taxon>Bacilli</taxon>
        <taxon>Bacillales</taxon>
        <taxon>Staphylococcaceae</taxon>
        <taxon>Staphylococcus</taxon>
    </lineage>
</organism>
<accession>A0A060PW22</accession>
<reference evidence="1" key="1">
    <citation type="submission" date="2009-01" db="EMBL/GenBank/DDBJ databases">
        <title>Hot accumulation and evolution of cassette chromosome in Staphylococcus haemolyticus.</title>
        <authorList>
            <person name="Han X."/>
            <person name="Ito T."/>
            <person name="Watanabe S."/>
            <person name="Hoshi S."/>
            <person name="Hiramatsu K."/>
        </authorList>
    </citation>
    <scope>NUCLEOTIDE SEQUENCE</scope>
    <source>
        <strain evidence="1">SH621</strain>
    </source>
</reference>